<organism evidence="3 4">
    <name type="scientific">Lactuca saligna</name>
    <name type="common">Willowleaf lettuce</name>
    <dbReference type="NCBI Taxonomy" id="75948"/>
    <lineage>
        <taxon>Eukaryota</taxon>
        <taxon>Viridiplantae</taxon>
        <taxon>Streptophyta</taxon>
        <taxon>Embryophyta</taxon>
        <taxon>Tracheophyta</taxon>
        <taxon>Spermatophyta</taxon>
        <taxon>Magnoliopsida</taxon>
        <taxon>eudicotyledons</taxon>
        <taxon>Gunneridae</taxon>
        <taxon>Pentapetalae</taxon>
        <taxon>asterids</taxon>
        <taxon>campanulids</taxon>
        <taxon>Asterales</taxon>
        <taxon>Asteraceae</taxon>
        <taxon>Cichorioideae</taxon>
        <taxon>Cichorieae</taxon>
        <taxon>Lactucinae</taxon>
        <taxon>Lactuca</taxon>
    </lineage>
</organism>
<reference evidence="3" key="1">
    <citation type="submission" date="2023-04" db="EMBL/GenBank/DDBJ databases">
        <authorList>
            <person name="Vijverberg K."/>
            <person name="Xiong W."/>
            <person name="Schranz E."/>
        </authorList>
    </citation>
    <scope>NUCLEOTIDE SEQUENCE</scope>
</reference>
<protein>
    <recommendedName>
        <fullName evidence="2">Myb/SANT-like domain-containing protein</fullName>
    </recommendedName>
</protein>
<dbReference type="EMBL" id="OX465077">
    <property type="protein sequence ID" value="CAI9268818.1"/>
    <property type="molecule type" value="Genomic_DNA"/>
</dbReference>
<name>A0AA35YDK4_LACSI</name>
<dbReference type="PANTHER" id="PTHR31704">
    <property type="entry name" value="MYB/SANT-LIKE DNA-BINDING DOMAIN PROTEIN-RELATED"/>
    <property type="match status" value="1"/>
</dbReference>
<feature type="region of interest" description="Disordered" evidence="1">
    <location>
        <begin position="196"/>
        <end position="248"/>
    </location>
</feature>
<accession>A0AA35YDK4</accession>
<proteinExistence type="predicted"/>
<dbReference type="InterPro" id="IPR024752">
    <property type="entry name" value="Myb/SANT-like_dom"/>
</dbReference>
<feature type="compositionally biased region" description="Polar residues" evidence="1">
    <location>
        <begin position="208"/>
        <end position="220"/>
    </location>
</feature>
<dbReference type="AlphaFoldDB" id="A0AA35YDK4"/>
<sequence>MVNLGAKKFEIFKGSFDLNLPGPTKVAPLHCQHLLIASSIAISSPPPSSPATTHARRRLLCTGDEQIKELGGLKASSWAVVAEKLKTGHNFVVEKKQMKNRYNYLKAKYAVWLKLKNKIGNIYDPVTNSFTMTNEEWEAEAKVNNYIDKLRNAPLFCPELCTQLFEGATSTGVHSWGPSSTLPHPNETFSTHDFQDTEMEEPTPHTDIPSSTVPQPTSEESSGRTKNKGGKRNGPKETTLILFQCKET</sequence>
<evidence type="ECO:0000313" key="3">
    <source>
        <dbReference type="EMBL" id="CAI9268818.1"/>
    </source>
</evidence>
<feature type="region of interest" description="Disordered" evidence="1">
    <location>
        <begin position="172"/>
        <end position="191"/>
    </location>
</feature>
<dbReference type="Proteomes" id="UP001177003">
    <property type="component" value="Chromosome 1"/>
</dbReference>
<feature type="domain" description="Myb/SANT-like" evidence="2">
    <location>
        <begin position="71"/>
        <end position="139"/>
    </location>
</feature>
<gene>
    <name evidence="3" type="ORF">LSALG_LOCUS9219</name>
</gene>
<dbReference type="Pfam" id="PF12776">
    <property type="entry name" value="Myb_DNA-bind_3"/>
    <property type="match status" value="1"/>
</dbReference>
<evidence type="ECO:0000259" key="2">
    <source>
        <dbReference type="Pfam" id="PF12776"/>
    </source>
</evidence>
<evidence type="ECO:0000256" key="1">
    <source>
        <dbReference type="SAM" id="MobiDB-lite"/>
    </source>
</evidence>
<dbReference type="PANTHER" id="PTHR31704:SF48">
    <property type="entry name" value="L10-INTERACTING MYB DOMAIN-CONTAINING PROTEIN-LIKE"/>
    <property type="match status" value="1"/>
</dbReference>
<evidence type="ECO:0000313" key="4">
    <source>
        <dbReference type="Proteomes" id="UP001177003"/>
    </source>
</evidence>
<keyword evidence="4" id="KW-1185">Reference proteome</keyword>